<feature type="region of interest" description="Disordered" evidence="2">
    <location>
        <begin position="1"/>
        <end position="39"/>
    </location>
</feature>
<dbReference type="HOGENOM" id="CLU_007327_0_0_1"/>
<evidence type="ECO:0000256" key="2">
    <source>
        <dbReference type="SAM" id="MobiDB-lite"/>
    </source>
</evidence>
<dbReference type="eggNOG" id="KOG0504">
    <property type="taxonomic scope" value="Eukaryota"/>
</dbReference>
<dbReference type="InterPro" id="IPR002110">
    <property type="entry name" value="Ankyrin_rpt"/>
</dbReference>
<dbReference type="InterPro" id="IPR052072">
    <property type="entry name" value="Vascular_dev_regulator"/>
</dbReference>
<keyword evidence="5" id="KW-1185">Reference proteome</keyword>
<dbReference type="InterPro" id="IPR036770">
    <property type="entry name" value="Ankyrin_rpt-contain_sf"/>
</dbReference>
<dbReference type="AlphaFoldDB" id="W9YEH5"/>
<organism evidence="4 5">
    <name type="scientific">Capronia coronata CBS 617.96</name>
    <dbReference type="NCBI Taxonomy" id="1182541"/>
    <lineage>
        <taxon>Eukaryota</taxon>
        <taxon>Fungi</taxon>
        <taxon>Dikarya</taxon>
        <taxon>Ascomycota</taxon>
        <taxon>Pezizomycotina</taxon>
        <taxon>Eurotiomycetes</taxon>
        <taxon>Chaetothyriomycetidae</taxon>
        <taxon>Chaetothyriales</taxon>
        <taxon>Herpotrichiellaceae</taxon>
        <taxon>Capronia</taxon>
    </lineage>
</organism>
<dbReference type="PROSITE" id="PS50297">
    <property type="entry name" value="ANK_REP_REGION"/>
    <property type="match status" value="2"/>
</dbReference>
<dbReference type="PANTHER" id="PTHR16027:SF6">
    <property type="entry name" value="DILUTE DOMAIN-CONTAINING PROTEIN"/>
    <property type="match status" value="1"/>
</dbReference>
<dbReference type="Gene3D" id="1.25.40.20">
    <property type="entry name" value="Ankyrin repeat-containing domain"/>
    <property type="match status" value="1"/>
</dbReference>
<dbReference type="RefSeq" id="XP_007724076.1">
    <property type="nucleotide sequence ID" value="XM_007725886.1"/>
</dbReference>
<dbReference type="Pfam" id="PF01843">
    <property type="entry name" value="DIL"/>
    <property type="match status" value="1"/>
</dbReference>
<dbReference type="InterPro" id="IPR037986">
    <property type="entry name" value="Myo5p-like_CBD_DIL"/>
</dbReference>
<feature type="region of interest" description="Disordered" evidence="2">
    <location>
        <begin position="692"/>
        <end position="744"/>
    </location>
</feature>
<keyword evidence="1" id="KW-0040">ANK repeat</keyword>
<dbReference type="SUPFAM" id="SSF48403">
    <property type="entry name" value="Ankyrin repeat"/>
    <property type="match status" value="1"/>
</dbReference>
<feature type="repeat" description="ANK" evidence="1">
    <location>
        <begin position="201"/>
        <end position="233"/>
    </location>
</feature>
<feature type="compositionally biased region" description="Polar residues" evidence="2">
    <location>
        <begin position="702"/>
        <end position="736"/>
    </location>
</feature>
<dbReference type="STRING" id="1182541.W9YEH5"/>
<dbReference type="Pfam" id="PF12796">
    <property type="entry name" value="Ank_2"/>
    <property type="match status" value="1"/>
</dbReference>
<evidence type="ECO:0000259" key="3">
    <source>
        <dbReference type="PROSITE" id="PS51126"/>
    </source>
</evidence>
<evidence type="ECO:0000313" key="5">
    <source>
        <dbReference type="Proteomes" id="UP000019484"/>
    </source>
</evidence>
<dbReference type="GeneID" id="19159875"/>
<dbReference type="SMART" id="SM01132">
    <property type="entry name" value="DIL"/>
    <property type="match status" value="1"/>
</dbReference>
<dbReference type="OrthoDB" id="426293at2759"/>
<dbReference type="PANTHER" id="PTHR16027">
    <property type="entry name" value="DILUTE DOMAIN-CONTAINING PROTEIN YPR089W"/>
    <property type="match status" value="1"/>
</dbReference>
<proteinExistence type="predicted"/>
<gene>
    <name evidence="4" type="ORF">A1O1_04998</name>
</gene>
<dbReference type="CDD" id="cd15473">
    <property type="entry name" value="Myo5p-like_CBD_DIL_ANK"/>
    <property type="match status" value="1"/>
</dbReference>
<dbReference type="Proteomes" id="UP000019484">
    <property type="component" value="Unassembled WGS sequence"/>
</dbReference>
<dbReference type="PROSITE" id="PS51126">
    <property type="entry name" value="DILUTE"/>
    <property type="match status" value="1"/>
</dbReference>
<accession>W9YEH5</accession>
<feature type="repeat" description="ANK" evidence="1">
    <location>
        <begin position="168"/>
        <end position="200"/>
    </location>
</feature>
<comment type="caution">
    <text evidence="4">The sequence shown here is derived from an EMBL/GenBank/DDBJ whole genome shotgun (WGS) entry which is preliminary data.</text>
</comment>
<feature type="domain" description="Dilute" evidence="3">
    <location>
        <begin position="391"/>
        <end position="685"/>
    </location>
</feature>
<dbReference type="PROSITE" id="PS50088">
    <property type="entry name" value="ANK_REPEAT"/>
    <property type="match status" value="2"/>
</dbReference>
<evidence type="ECO:0000313" key="4">
    <source>
        <dbReference type="EMBL" id="EXJ88070.1"/>
    </source>
</evidence>
<feature type="compositionally biased region" description="Basic and acidic residues" evidence="2">
    <location>
        <begin position="495"/>
        <end position="505"/>
    </location>
</feature>
<name>W9YEH5_9EURO</name>
<dbReference type="GO" id="GO:0051020">
    <property type="term" value="F:GTPase binding"/>
    <property type="evidence" value="ECO:0007669"/>
    <property type="project" value="TreeGrafter"/>
</dbReference>
<sequence>MDLQTPTPPADDALSPSPPTPRTLPGDLPTSLDDRRAFPSYSGETEIYDAWQGSSQYITAPIPARPVPFDLHLDTPAYDDEDTYARIQDSDSRLMEMVAAQAHHREDGSPGQDEDAIATDDSLSASEKKEILQKSLNMAASNGDVARIQKLVGGRAKEFVDVNQPDEEGTVPLIYASCFGHYEVVAALLDAGAQVDKQDRNQWSALMWAMTNRHKQIAKLLLDHGANPDIKSSSGGTALDFLQPGSDLSHFLHENGYHFGASTVEDDFYSSGFSQDRFEEEMAENEMKRRMLMQESAANLEVDLSTLGFDEQPESPIDFEMEEEFVWDRCIGDQMFVFQADKLDSIYDLIITNMTPQRSPSQKPVPANLVFLMARYAHYHMTASLLDEVLTKALDLINEVIERHQWDMTMLAFWISNATLLLHYLKKDAGLVEATAKYQLELAELINETYILIIRDAERRMNKVLDVAMLDHETIPGLDDIAFQGEWKVFKSKPKTKEEPPEKRYRPPSPKRRAQTSPRNITSLLSSTLFVLDLYDVHSVITAQILSQLLYWIGAELFNRVMNTRKYLSRTKAMQIRMNVSAIEDWARANNRQPEHYENGSTVSTGENTVDAARRHLAPIIQLLQWLQCFSSLGEDHESLVATLVQLQRLTPTQLIHAVKNYRREVGEKSLPKAHMKFLVQLQKGQQSLIRTPSTPMADASGSGTATPAGQNGTSGQDNKSPTTPQGASAPSTSSPVDADTDPSQRRNALTLDQSLMLPFSLPTSTDMLITYGAGIGGVNRERARKYIPTIPTEVLSKLNLDGDGRRRAGSTGTIGTIGTTVQGWRSGGF</sequence>
<feature type="region of interest" description="Disordered" evidence="2">
    <location>
        <begin position="493"/>
        <end position="518"/>
    </location>
</feature>
<reference evidence="4 5" key="1">
    <citation type="submission" date="2013-03" db="EMBL/GenBank/DDBJ databases">
        <title>The Genome Sequence of Capronia coronata CBS 617.96.</title>
        <authorList>
            <consortium name="The Broad Institute Genomics Platform"/>
            <person name="Cuomo C."/>
            <person name="de Hoog S."/>
            <person name="Gorbushina A."/>
            <person name="Walker B."/>
            <person name="Young S.K."/>
            <person name="Zeng Q."/>
            <person name="Gargeya S."/>
            <person name="Fitzgerald M."/>
            <person name="Haas B."/>
            <person name="Abouelleil A."/>
            <person name="Allen A.W."/>
            <person name="Alvarado L."/>
            <person name="Arachchi H.M."/>
            <person name="Berlin A.M."/>
            <person name="Chapman S.B."/>
            <person name="Gainer-Dewar J."/>
            <person name="Goldberg J."/>
            <person name="Griggs A."/>
            <person name="Gujja S."/>
            <person name="Hansen M."/>
            <person name="Howarth C."/>
            <person name="Imamovic A."/>
            <person name="Ireland A."/>
            <person name="Larimer J."/>
            <person name="McCowan C."/>
            <person name="Murphy C."/>
            <person name="Pearson M."/>
            <person name="Poon T.W."/>
            <person name="Priest M."/>
            <person name="Roberts A."/>
            <person name="Saif S."/>
            <person name="Shea T."/>
            <person name="Sisk P."/>
            <person name="Sykes S."/>
            <person name="Wortman J."/>
            <person name="Nusbaum C."/>
            <person name="Birren B."/>
        </authorList>
    </citation>
    <scope>NUCLEOTIDE SEQUENCE [LARGE SCALE GENOMIC DNA]</scope>
    <source>
        <strain evidence="4 5">CBS 617.96</strain>
    </source>
</reference>
<dbReference type="EMBL" id="AMWN01000004">
    <property type="protein sequence ID" value="EXJ88070.1"/>
    <property type="molecule type" value="Genomic_DNA"/>
</dbReference>
<dbReference type="InterPro" id="IPR002710">
    <property type="entry name" value="Dilute_dom"/>
</dbReference>
<dbReference type="SMART" id="SM00248">
    <property type="entry name" value="ANK"/>
    <property type="match status" value="2"/>
</dbReference>
<evidence type="ECO:0000256" key="1">
    <source>
        <dbReference type="PROSITE-ProRule" id="PRU00023"/>
    </source>
</evidence>
<protein>
    <submittedName>
        <fullName evidence="4">Allantoicase</fullName>
    </submittedName>
</protein>